<dbReference type="AlphaFoldDB" id="A0A7J9BQN9"/>
<organism evidence="1 2">
    <name type="scientific">Gossypium gossypioides</name>
    <name type="common">Mexican cotton</name>
    <name type="synonym">Selera gossypioides</name>
    <dbReference type="NCBI Taxonomy" id="34282"/>
    <lineage>
        <taxon>Eukaryota</taxon>
        <taxon>Viridiplantae</taxon>
        <taxon>Streptophyta</taxon>
        <taxon>Embryophyta</taxon>
        <taxon>Tracheophyta</taxon>
        <taxon>Spermatophyta</taxon>
        <taxon>Magnoliopsida</taxon>
        <taxon>eudicotyledons</taxon>
        <taxon>Gunneridae</taxon>
        <taxon>Pentapetalae</taxon>
        <taxon>rosids</taxon>
        <taxon>malvids</taxon>
        <taxon>Malvales</taxon>
        <taxon>Malvaceae</taxon>
        <taxon>Malvoideae</taxon>
        <taxon>Gossypium</taxon>
    </lineage>
</organism>
<dbReference type="EMBL" id="JABEZY010000005">
    <property type="protein sequence ID" value="MBA0738493.1"/>
    <property type="molecule type" value="Genomic_DNA"/>
</dbReference>
<proteinExistence type="predicted"/>
<dbReference type="OrthoDB" id="990541at2759"/>
<comment type="caution">
    <text evidence="1">The sequence shown here is derived from an EMBL/GenBank/DDBJ whole genome shotgun (WGS) entry which is preliminary data.</text>
</comment>
<reference evidence="1 2" key="1">
    <citation type="journal article" date="2019" name="Genome Biol. Evol.">
        <title>Insights into the evolution of the New World diploid cottons (Gossypium, subgenus Houzingenia) based on genome sequencing.</title>
        <authorList>
            <person name="Grover C.E."/>
            <person name="Arick M.A. 2nd"/>
            <person name="Thrash A."/>
            <person name="Conover J.L."/>
            <person name="Sanders W.S."/>
            <person name="Peterson D.G."/>
            <person name="Frelichowski J.E."/>
            <person name="Scheffler J.A."/>
            <person name="Scheffler B.E."/>
            <person name="Wendel J.F."/>
        </authorList>
    </citation>
    <scope>NUCLEOTIDE SEQUENCE [LARGE SCALE GENOMIC DNA]</scope>
    <source>
        <strain evidence="1">5</strain>
        <tissue evidence="1">Leaf</tissue>
    </source>
</reference>
<accession>A0A7J9BQN9</accession>
<name>A0A7J9BQN9_GOSGO</name>
<gene>
    <name evidence="1" type="ORF">Gogos_011839</name>
</gene>
<feature type="non-terminal residue" evidence="1">
    <location>
        <position position="72"/>
    </location>
</feature>
<sequence length="72" mass="8314">MKVFTRGIKVPISSNAINEFFELPDFEDNKYFSLMRNIVAEKLQEIVSGSKWTVSNNGTHTCCREYLKPIVK</sequence>
<protein>
    <submittedName>
        <fullName evidence="1">Uncharacterized protein</fullName>
    </submittedName>
</protein>
<dbReference type="Proteomes" id="UP000593579">
    <property type="component" value="Unassembled WGS sequence"/>
</dbReference>
<keyword evidence="2" id="KW-1185">Reference proteome</keyword>
<evidence type="ECO:0000313" key="1">
    <source>
        <dbReference type="EMBL" id="MBA0738493.1"/>
    </source>
</evidence>
<evidence type="ECO:0000313" key="2">
    <source>
        <dbReference type="Proteomes" id="UP000593579"/>
    </source>
</evidence>